<evidence type="ECO:0000313" key="7">
    <source>
        <dbReference type="Proteomes" id="UP000829685"/>
    </source>
</evidence>
<name>A0A9P9WS41_9PEZI</name>
<reference evidence="6" key="1">
    <citation type="submission" date="2021-03" db="EMBL/GenBank/DDBJ databases">
        <title>Revisited historic fungal species revealed as producer of novel bioactive compounds through whole genome sequencing and comparative genomics.</title>
        <authorList>
            <person name="Vignolle G.A."/>
            <person name="Hochenegger N."/>
            <person name="Mach R.L."/>
            <person name="Mach-Aigner A.R."/>
            <person name="Javad Rahimi M."/>
            <person name="Salim K.A."/>
            <person name="Chan C.M."/>
            <person name="Lim L.B.L."/>
            <person name="Cai F."/>
            <person name="Druzhinina I.S."/>
            <person name="U'Ren J.M."/>
            <person name="Derntl C."/>
        </authorList>
    </citation>
    <scope>NUCLEOTIDE SEQUENCE</scope>
    <source>
        <strain evidence="6">TUCIM 5799</strain>
    </source>
</reference>
<evidence type="ECO:0000256" key="1">
    <source>
        <dbReference type="ARBA" id="ARBA00005466"/>
    </source>
</evidence>
<dbReference type="PANTHER" id="PTHR42973:SF22">
    <property type="entry name" value="FAD-BINDING PCMH-TYPE DOMAIN-CONTAINING PROTEIN-RELATED"/>
    <property type="match status" value="1"/>
</dbReference>
<dbReference type="InterPro" id="IPR036318">
    <property type="entry name" value="FAD-bd_PCMH-like_sf"/>
</dbReference>
<keyword evidence="3" id="KW-0274">FAD</keyword>
<dbReference type="AlphaFoldDB" id="A0A9P9WS41"/>
<evidence type="ECO:0000259" key="5">
    <source>
        <dbReference type="PROSITE" id="PS51387"/>
    </source>
</evidence>
<evidence type="ECO:0000256" key="3">
    <source>
        <dbReference type="ARBA" id="ARBA00022827"/>
    </source>
</evidence>
<dbReference type="EMBL" id="JAFIMR010000006">
    <property type="protein sequence ID" value="KAI1877389.1"/>
    <property type="molecule type" value="Genomic_DNA"/>
</dbReference>
<dbReference type="InterPro" id="IPR016166">
    <property type="entry name" value="FAD-bd_PCMH"/>
</dbReference>
<dbReference type="PANTHER" id="PTHR42973">
    <property type="entry name" value="BINDING OXIDOREDUCTASE, PUTATIVE (AFU_ORTHOLOGUE AFUA_1G17690)-RELATED"/>
    <property type="match status" value="1"/>
</dbReference>
<dbReference type="SUPFAM" id="SSF56176">
    <property type="entry name" value="FAD-binding/transporter-associated domain-like"/>
    <property type="match status" value="1"/>
</dbReference>
<evidence type="ECO:0000256" key="4">
    <source>
        <dbReference type="ARBA" id="ARBA00023002"/>
    </source>
</evidence>
<dbReference type="GO" id="GO:0016491">
    <property type="term" value="F:oxidoreductase activity"/>
    <property type="evidence" value="ECO:0007669"/>
    <property type="project" value="UniProtKB-KW"/>
</dbReference>
<keyword evidence="7" id="KW-1185">Reference proteome</keyword>
<dbReference type="InterPro" id="IPR050416">
    <property type="entry name" value="FAD-linked_Oxidoreductase"/>
</dbReference>
<dbReference type="Pfam" id="PF01565">
    <property type="entry name" value="FAD_binding_4"/>
    <property type="match status" value="1"/>
</dbReference>
<dbReference type="GO" id="GO:0071949">
    <property type="term" value="F:FAD binding"/>
    <property type="evidence" value="ECO:0007669"/>
    <property type="project" value="InterPro"/>
</dbReference>
<dbReference type="InterPro" id="IPR016167">
    <property type="entry name" value="FAD-bd_PCMH_sub1"/>
</dbReference>
<proteinExistence type="inferred from homology"/>
<comment type="similarity">
    <text evidence="1">Belongs to the oxygen-dependent FAD-linked oxidoreductase family.</text>
</comment>
<dbReference type="Gene3D" id="3.30.465.10">
    <property type="match status" value="1"/>
</dbReference>
<keyword evidence="4" id="KW-0560">Oxidoreductase</keyword>
<gene>
    <name evidence="6" type="ORF">JX265_003397</name>
</gene>
<sequence length="483" mass="52506">MDVNDVIETLKLAFPNAQLVLPNTTAFTALNTSYLSSAQADLQPRAIFLPRDRDDVVKFVRVVKPYALQGGVNLAVRGAGQQPALGCNNVDDGITVDLRNLTGIHLKDDDAIVSIGAGERWGEVYSKLQEKGLAVTGSRSSMGGIGGLCLSGGLSFFSTREGFITDNVTNFEVVLASGEVINANAKENTDLFVSLRGGGNNFAIVTRYDMRTFKQGKFWGGTVFYFPNSFPSQVEAYVKELKDPEATDETHIMIGAGYSAAFAQISEVMCMNQVYYTKEVENPPILDPYISMQPQLDQMRSVRMLDLVDAAKEQAGHGSSTSRVSYINTTVKADVHTLMAAYGTYVNALGPLKVIEGLTTSFTLQAYPKSLLDKTASAGGNSLGIDPLDGPLMSILILSFWQNKEDDEKIHSTFKGVIEAVDQDAAARGTAVPYKYMNYAAPFQNPIDTYGEGNKAKLQETSTKYDPEGLFQKCVLGGWKLFD</sequence>
<organism evidence="6 7">
    <name type="scientific">Neoarthrinium moseri</name>
    <dbReference type="NCBI Taxonomy" id="1658444"/>
    <lineage>
        <taxon>Eukaryota</taxon>
        <taxon>Fungi</taxon>
        <taxon>Dikarya</taxon>
        <taxon>Ascomycota</taxon>
        <taxon>Pezizomycotina</taxon>
        <taxon>Sordariomycetes</taxon>
        <taxon>Xylariomycetidae</taxon>
        <taxon>Amphisphaeriales</taxon>
        <taxon>Apiosporaceae</taxon>
        <taxon>Neoarthrinium</taxon>
    </lineage>
</organism>
<accession>A0A9P9WS41</accession>
<protein>
    <recommendedName>
        <fullName evidence="5">FAD-binding PCMH-type domain-containing protein</fullName>
    </recommendedName>
</protein>
<comment type="caution">
    <text evidence="6">The sequence shown here is derived from an EMBL/GenBank/DDBJ whole genome shotgun (WGS) entry which is preliminary data.</text>
</comment>
<dbReference type="Proteomes" id="UP000829685">
    <property type="component" value="Unassembled WGS sequence"/>
</dbReference>
<dbReference type="InterPro" id="IPR016169">
    <property type="entry name" value="FAD-bd_PCMH_sub2"/>
</dbReference>
<dbReference type="PROSITE" id="PS51387">
    <property type="entry name" value="FAD_PCMH"/>
    <property type="match status" value="1"/>
</dbReference>
<feature type="domain" description="FAD-binding PCMH-type" evidence="5">
    <location>
        <begin position="40"/>
        <end position="215"/>
    </location>
</feature>
<keyword evidence="2" id="KW-0285">Flavoprotein</keyword>
<dbReference type="Gene3D" id="3.30.43.10">
    <property type="entry name" value="Uridine Diphospho-n-acetylenolpyruvylglucosamine Reductase, domain 2"/>
    <property type="match status" value="1"/>
</dbReference>
<dbReference type="Gene3D" id="3.40.462.20">
    <property type="match status" value="1"/>
</dbReference>
<evidence type="ECO:0000256" key="2">
    <source>
        <dbReference type="ARBA" id="ARBA00022630"/>
    </source>
</evidence>
<dbReference type="InterPro" id="IPR006094">
    <property type="entry name" value="Oxid_FAD_bind_N"/>
</dbReference>
<evidence type="ECO:0000313" key="6">
    <source>
        <dbReference type="EMBL" id="KAI1877389.1"/>
    </source>
</evidence>